<dbReference type="AlphaFoldDB" id="A0A3E4X2K0"/>
<evidence type="ECO:0000313" key="6">
    <source>
        <dbReference type="EMBL" id="RGM48718.1"/>
    </source>
</evidence>
<gene>
    <name evidence="6" type="ORF">DXC13_09240</name>
</gene>
<dbReference type="GO" id="GO:0004519">
    <property type="term" value="F:endonuclease activity"/>
    <property type="evidence" value="ECO:0007669"/>
    <property type="project" value="UniProtKB-KW"/>
</dbReference>
<dbReference type="Pfam" id="PF01420">
    <property type="entry name" value="Methylase_S"/>
    <property type="match status" value="2"/>
</dbReference>
<sequence length="386" mass="43141">MRWKSSRLSEISYIGDGAHASLKRESRGIPYLTAKNITKSGIDHSKVEYISQETYNKHFKQNSNALTQPKQGDILYSIIGSIGGVYVVQDEKIGISSSVAIFRAKTEVIDYQYLAYFLKSPCFGSQVKAIKGGVAQGFMSLGKMGSVQVLYPDDIEYQKRIVGILSTYDDLIENNKKQIKLLEETAERLYREWFVELHFPGCEDVKIVDGVPKGWLDGTVGDIALFKRGKTITKAQIHKGNVPVVAGGLEPAYYHNVANTVAPVITISGSGANAGFARLYNVDVFASDCSFVDSQTTPYLYWTYCFIKDSKAKLDSLQKGAAQPHVYAKDINALKIYIPTDDILDRFCKVVTPYFDKIKNLQRQNDLLLQARDRLLPRLMSGEVEV</sequence>
<dbReference type="SUPFAM" id="SSF116734">
    <property type="entry name" value="DNA methylase specificity domain"/>
    <property type="match status" value="2"/>
</dbReference>
<dbReference type="Gene3D" id="3.90.220.20">
    <property type="entry name" value="DNA methylase specificity domains"/>
    <property type="match status" value="2"/>
</dbReference>
<dbReference type="InterPro" id="IPR044946">
    <property type="entry name" value="Restrct_endonuc_typeI_TRD_sf"/>
</dbReference>
<feature type="domain" description="Type I restriction modification DNA specificity" evidence="5">
    <location>
        <begin position="3"/>
        <end position="183"/>
    </location>
</feature>
<dbReference type="CDD" id="cd17246">
    <property type="entry name" value="RMtype1_S_SonII-TRD2-CR2_like"/>
    <property type="match status" value="1"/>
</dbReference>
<dbReference type="GO" id="GO:0009307">
    <property type="term" value="P:DNA restriction-modification system"/>
    <property type="evidence" value="ECO:0007669"/>
    <property type="project" value="UniProtKB-KW"/>
</dbReference>
<dbReference type="PANTHER" id="PTHR30408">
    <property type="entry name" value="TYPE-1 RESTRICTION ENZYME ECOKI SPECIFICITY PROTEIN"/>
    <property type="match status" value="1"/>
</dbReference>
<reference evidence="6 7" key="1">
    <citation type="submission" date="2018-08" db="EMBL/GenBank/DDBJ databases">
        <title>A genome reference for cultivated species of the human gut microbiota.</title>
        <authorList>
            <person name="Zou Y."/>
            <person name="Xue W."/>
            <person name="Luo G."/>
        </authorList>
    </citation>
    <scope>NUCLEOTIDE SEQUENCE [LARGE SCALE GENOMIC DNA]</scope>
    <source>
        <strain evidence="6 7">OM08-12AT</strain>
    </source>
</reference>
<keyword evidence="4" id="KW-0175">Coiled coil</keyword>
<evidence type="ECO:0000256" key="2">
    <source>
        <dbReference type="ARBA" id="ARBA00022747"/>
    </source>
</evidence>
<dbReference type="GO" id="GO:0003677">
    <property type="term" value="F:DNA binding"/>
    <property type="evidence" value="ECO:0007669"/>
    <property type="project" value="UniProtKB-KW"/>
</dbReference>
<dbReference type="InterPro" id="IPR000055">
    <property type="entry name" value="Restrct_endonuc_typeI_TRD"/>
</dbReference>
<evidence type="ECO:0000313" key="7">
    <source>
        <dbReference type="Proteomes" id="UP000260717"/>
    </source>
</evidence>
<keyword evidence="6" id="KW-0378">Hydrolase</keyword>
<dbReference type="InterPro" id="IPR052021">
    <property type="entry name" value="Type-I_RS_S_subunit"/>
</dbReference>
<protein>
    <submittedName>
        <fullName evidence="6">Restriction endonuclease subunit S</fullName>
    </submittedName>
</protein>
<feature type="coiled-coil region" evidence="4">
    <location>
        <begin position="165"/>
        <end position="192"/>
    </location>
</feature>
<dbReference type="PANTHER" id="PTHR30408:SF13">
    <property type="entry name" value="TYPE I RESTRICTION ENZYME HINDI SPECIFICITY SUBUNIT"/>
    <property type="match status" value="1"/>
</dbReference>
<accession>A0A3E4X2K0</accession>
<evidence type="ECO:0000256" key="3">
    <source>
        <dbReference type="ARBA" id="ARBA00023125"/>
    </source>
</evidence>
<evidence type="ECO:0000256" key="4">
    <source>
        <dbReference type="SAM" id="Coils"/>
    </source>
</evidence>
<dbReference type="Proteomes" id="UP000260717">
    <property type="component" value="Unassembled WGS sequence"/>
</dbReference>
<dbReference type="RefSeq" id="WP_117715090.1">
    <property type="nucleotide sequence ID" value="NZ_QSTI01000013.1"/>
</dbReference>
<keyword evidence="6" id="KW-0540">Nuclease</keyword>
<keyword evidence="2" id="KW-0680">Restriction system</keyword>
<organism evidence="6 7">
    <name type="scientific">Agathobacter rectalis</name>
    <dbReference type="NCBI Taxonomy" id="39491"/>
    <lineage>
        <taxon>Bacteria</taxon>
        <taxon>Bacillati</taxon>
        <taxon>Bacillota</taxon>
        <taxon>Clostridia</taxon>
        <taxon>Lachnospirales</taxon>
        <taxon>Lachnospiraceae</taxon>
        <taxon>Agathobacter</taxon>
    </lineage>
</organism>
<name>A0A3E4X2K0_9FIRM</name>
<evidence type="ECO:0000256" key="1">
    <source>
        <dbReference type="ARBA" id="ARBA00010923"/>
    </source>
</evidence>
<keyword evidence="3" id="KW-0238">DNA-binding</keyword>
<comment type="caution">
    <text evidence="6">The sequence shown here is derived from an EMBL/GenBank/DDBJ whole genome shotgun (WGS) entry which is preliminary data.</text>
</comment>
<dbReference type="CDD" id="cd17291">
    <property type="entry name" value="RMtype1_S_MgeORF438P-TRD-CR_like"/>
    <property type="match status" value="1"/>
</dbReference>
<comment type="similarity">
    <text evidence="1">Belongs to the type-I restriction system S methylase family.</text>
</comment>
<keyword evidence="6" id="KW-0255">Endonuclease</keyword>
<evidence type="ECO:0000259" key="5">
    <source>
        <dbReference type="Pfam" id="PF01420"/>
    </source>
</evidence>
<feature type="domain" description="Type I restriction modification DNA specificity" evidence="5">
    <location>
        <begin position="212"/>
        <end position="364"/>
    </location>
</feature>
<dbReference type="Gene3D" id="1.10.287.1120">
    <property type="entry name" value="Bipartite methylase S protein"/>
    <property type="match status" value="1"/>
</dbReference>
<dbReference type="EMBL" id="QSTI01000013">
    <property type="protein sequence ID" value="RGM48718.1"/>
    <property type="molecule type" value="Genomic_DNA"/>
</dbReference>
<proteinExistence type="inferred from homology"/>